<dbReference type="RefSeq" id="XP_006678121.1">
    <property type="nucleotide sequence ID" value="XM_006678058.1"/>
</dbReference>
<reference evidence="1 2" key="1">
    <citation type="submission" date="2009-12" db="EMBL/GenBank/DDBJ databases">
        <title>The draft genome of Batrachochytrium dendrobatidis.</title>
        <authorList>
            <consortium name="US DOE Joint Genome Institute (JGI-PGF)"/>
            <person name="Kuo A."/>
            <person name="Salamov A."/>
            <person name="Schmutz J."/>
            <person name="Lucas S."/>
            <person name="Pitluck S."/>
            <person name="Rosenblum E."/>
            <person name="Stajich J."/>
            <person name="Eisen M."/>
            <person name="Grigoriev I.V."/>
        </authorList>
    </citation>
    <scope>NUCLEOTIDE SEQUENCE [LARGE SCALE GENOMIC DNA]</scope>
    <source>
        <strain evidence="2">JAM81 / FGSC 10211</strain>
    </source>
</reference>
<evidence type="ECO:0000313" key="1">
    <source>
        <dbReference type="EMBL" id="EGF81209.1"/>
    </source>
</evidence>
<dbReference type="Proteomes" id="UP000007241">
    <property type="component" value="Unassembled WGS sequence"/>
</dbReference>
<name>F4NZM6_BATDJ</name>
<dbReference type="AlphaFoldDB" id="F4NZM6"/>
<dbReference type="InParanoid" id="F4NZM6"/>
<evidence type="ECO:0000313" key="2">
    <source>
        <dbReference type="Proteomes" id="UP000007241"/>
    </source>
</evidence>
<accession>F4NZM6</accession>
<gene>
    <name evidence="1" type="ORF">BATDEDRAFT_87847</name>
</gene>
<dbReference type="EMBL" id="GL882882">
    <property type="protein sequence ID" value="EGF81209.1"/>
    <property type="molecule type" value="Genomic_DNA"/>
</dbReference>
<organism evidence="1 2">
    <name type="scientific">Batrachochytrium dendrobatidis (strain JAM81 / FGSC 10211)</name>
    <name type="common">Frog chytrid fungus</name>
    <dbReference type="NCBI Taxonomy" id="684364"/>
    <lineage>
        <taxon>Eukaryota</taxon>
        <taxon>Fungi</taxon>
        <taxon>Fungi incertae sedis</taxon>
        <taxon>Chytridiomycota</taxon>
        <taxon>Chytridiomycota incertae sedis</taxon>
        <taxon>Chytridiomycetes</taxon>
        <taxon>Rhizophydiales</taxon>
        <taxon>Rhizophydiales incertae sedis</taxon>
        <taxon>Batrachochytrium</taxon>
    </lineage>
</organism>
<proteinExistence type="predicted"/>
<sequence>MGVATDKYAFEKSGLLLLHLKTRKHPNGIEHIDRQPRLNAVYNSFARKLQDECKYPFQFISALVSLVGGK</sequence>
<keyword evidence="2" id="KW-1185">Reference proteome</keyword>
<dbReference type="HOGENOM" id="CLU_2757389_0_0_1"/>
<dbReference type="GeneID" id="18242932"/>
<protein>
    <submittedName>
        <fullName evidence="1">Uncharacterized protein</fullName>
    </submittedName>
</protein>